<accession>A0A0A9B872</accession>
<evidence type="ECO:0000313" key="2">
    <source>
        <dbReference type="EMBL" id="JAD60144.1"/>
    </source>
</evidence>
<feature type="compositionally biased region" description="Polar residues" evidence="1">
    <location>
        <begin position="38"/>
        <end position="48"/>
    </location>
</feature>
<name>A0A0A9B872_ARUDO</name>
<dbReference type="EMBL" id="GBRH01237751">
    <property type="protein sequence ID" value="JAD60144.1"/>
    <property type="molecule type" value="Transcribed_RNA"/>
</dbReference>
<proteinExistence type="predicted"/>
<reference evidence="2" key="2">
    <citation type="journal article" date="2015" name="Data Brief">
        <title>Shoot transcriptome of the giant reed, Arundo donax.</title>
        <authorList>
            <person name="Barrero R.A."/>
            <person name="Guerrero F.D."/>
            <person name="Moolhuijzen P."/>
            <person name="Goolsby J.A."/>
            <person name="Tidwell J."/>
            <person name="Bellgard S.E."/>
            <person name="Bellgard M.I."/>
        </authorList>
    </citation>
    <scope>NUCLEOTIDE SEQUENCE</scope>
    <source>
        <tissue evidence="2">Shoot tissue taken approximately 20 cm above the soil surface</tissue>
    </source>
</reference>
<organism evidence="2">
    <name type="scientific">Arundo donax</name>
    <name type="common">Giant reed</name>
    <name type="synonym">Donax arundinaceus</name>
    <dbReference type="NCBI Taxonomy" id="35708"/>
    <lineage>
        <taxon>Eukaryota</taxon>
        <taxon>Viridiplantae</taxon>
        <taxon>Streptophyta</taxon>
        <taxon>Embryophyta</taxon>
        <taxon>Tracheophyta</taxon>
        <taxon>Spermatophyta</taxon>
        <taxon>Magnoliopsida</taxon>
        <taxon>Liliopsida</taxon>
        <taxon>Poales</taxon>
        <taxon>Poaceae</taxon>
        <taxon>PACMAD clade</taxon>
        <taxon>Arundinoideae</taxon>
        <taxon>Arundineae</taxon>
        <taxon>Arundo</taxon>
    </lineage>
</organism>
<dbReference type="AlphaFoldDB" id="A0A0A9B872"/>
<evidence type="ECO:0000256" key="1">
    <source>
        <dbReference type="SAM" id="MobiDB-lite"/>
    </source>
</evidence>
<protein>
    <submittedName>
        <fullName evidence="2">Uncharacterized protein</fullName>
    </submittedName>
</protein>
<sequence length="48" mass="5266">MEGSQLPLAGEQPKESAWLLDMCQDQSRPVRPLHGATQGLSTSRNKLC</sequence>
<feature type="region of interest" description="Disordered" evidence="1">
    <location>
        <begin position="29"/>
        <end position="48"/>
    </location>
</feature>
<reference evidence="2" key="1">
    <citation type="submission" date="2014-09" db="EMBL/GenBank/DDBJ databases">
        <authorList>
            <person name="Magalhaes I.L.F."/>
            <person name="Oliveira U."/>
            <person name="Santos F.R."/>
            <person name="Vidigal T.H.D.A."/>
            <person name="Brescovit A.D."/>
            <person name="Santos A.J."/>
        </authorList>
    </citation>
    <scope>NUCLEOTIDE SEQUENCE</scope>
    <source>
        <tissue evidence="2">Shoot tissue taken approximately 20 cm above the soil surface</tissue>
    </source>
</reference>